<comment type="caution">
    <text evidence="3">The sequence shown here is derived from an EMBL/GenBank/DDBJ whole genome shotgun (WGS) entry which is preliminary data.</text>
</comment>
<reference evidence="3 4" key="1">
    <citation type="submission" date="2015-06" db="EMBL/GenBank/DDBJ databases">
        <title>Survival trade-offs in plant roots during colonization by closely related pathogenic and mutualistic fungi.</title>
        <authorList>
            <person name="Hacquard S."/>
            <person name="Kracher B."/>
            <person name="Hiruma K."/>
            <person name="Weinman A."/>
            <person name="Muench P."/>
            <person name="Garrido Oter R."/>
            <person name="Ver Loren van Themaat E."/>
            <person name="Dallerey J.-F."/>
            <person name="Damm U."/>
            <person name="Henrissat B."/>
            <person name="Lespinet O."/>
            <person name="Thon M."/>
            <person name="Kemen E."/>
            <person name="McHardy A.C."/>
            <person name="Schulze-Lefert P."/>
            <person name="O'Connell R.J."/>
        </authorList>
    </citation>
    <scope>NUCLEOTIDE SEQUENCE [LARGE SCALE GENOMIC DNA]</scope>
    <source>
        <strain evidence="3 4">0861</strain>
    </source>
</reference>
<name>A0A166PMV3_9PEZI</name>
<feature type="region of interest" description="Disordered" evidence="2">
    <location>
        <begin position="955"/>
        <end position="1030"/>
    </location>
</feature>
<keyword evidence="3" id="KW-0489">Methyltransferase</keyword>
<protein>
    <submittedName>
        <fullName evidence="3">Methyltransferase domain-containing protein</fullName>
    </submittedName>
</protein>
<evidence type="ECO:0000313" key="3">
    <source>
        <dbReference type="EMBL" id="KZL66952.1"/>
    </source>
</evidence>
<accession>A0A166PMV3</accession>
<dbReference type="PANTHER" id="PTHR43591">
    <property type="entry name" value="METHYLTRANSFERASE"/>
    <property type="match status" value="1"/>
</dbReference>
<feature type="non-terminal residue" evidence="3">
    <location>
        <position position="1"/>
    </location>
</feature>
<dbReference type="Gene3D" id="3.40.50.150">
    <property type="entry name" value="Vaccinia Virus protein VP39"/>
    <property type="match status" value="3"/>
</dbReference>
<feature type="compositionally biased region" description="Low complexity" evidence="2">
    <location>
        <begin position="988"/>
        <end position="1000"/>
    </location>
</feature>
<dbReference type="STRING" id="708197.A0A166PMV3"/>
<evidence type="ECO:0000256" key="2">
    <source>
        <dbReference type="SAM" id="MobiDB-lite"/>
    </source>
</evidence>
<keyword evidence="3" id="KW-0808">Transferase</keyword>
<evidence type="ECO:0000256" key="1">
    <source>
        <dbReference type="ARBA" id="ARBA00038158"/>
    </source>
</evidence>
<dbReference type="PANTHER" id="PTHR43591:SF24">
    <property type="entry name" value="2-METHOXY-6-POLYPRENYL-1,4-BENZOQUINOL METHYLASE, MITOCHONDRIAL"/>
    <property type="match status" value="1"/>
</dbReference>
<dbReference type="Pfam" id="PF13489">
    <property type="entry name" value="Methyltransf_23"/>
    <property type="match status" value="3"/>
</dbReference>
<gene>
    <name evidence="3" type="ORF">CT0861_11538</name>
</gene>
<organism evidence="3 4">
    <name type="scientific">Colletotrichum tofieldiae</name>
    <dbReference type="NCBI Taxonomy" id="708197"/>
    <lineage>
        <taxon>Eukaryota</taxon>
        <taxon>Fungi</taxon>
        <taxon>Dikarya</taxon>
        <taxon>Ascomycota</taxon>
        <taxon>Pezizomycotina</taxon>
        <taxon>Sordariomycetes</taxon>
        <taxon>Hypocreomycetidae</taxon>
        <taxon>Glomerellales</taxon>
        <taxon>Glomerellaceae</taxon>
        <taxon>Colletotrichum</taxon>
        <taxon>Colletotrichum spaethianum species complex</taxon>
    </lineage>
</organism>
<sequence length="1030" mass="116770">LSGTIAHQFTTMAQVDHEVVIAADEGVSDDGQSEIESIASSTTSVSSSILDYRFENGRTYHRYKDGKYNIPNDEREMDRLDLQHHICLLTLGGSLGLAPPCQPGVEVGRVLDIGTGTGIWAMQFGDDHPEADVLGVDLSAIQPEFTGPNVQFEIDDLEEEWTYSQPFDYIHSRFMTSSIANWKDLLTKSFNNLNPGGYIELQEPDLFAQSDDDSLPSDCALNRYCKLLSEAMAKLGREYVSVPALKTLMEEIGFVDVTLSCYKWPMNTWPKDNKYKELGSWNYENISQAAEALAMAPLTRAFDWSRDEVNVFLIDVRKDLKNRNYHAYFPLSHLIRETVGFEEAITDSFKWPPISRPKDRYHCDEVYSTHFIGFQSIIYSSNSLRSSILNYRFENGRTYHRYKDGKYNIPNDKREMERLDMQHYLWLSVLDDRLGVAPPCLPVTKVGRVLDVGTGSGIWAINFGDEHPESEVLAMDLSPTFPGAAPPNVIFEVDDLEEEWTYSRPFDYIHSRVMTACVNNWRVYLQKCYDNLVPGGWVELQELDLFPCSDDGTLTPKHPLMECCQLLLEASEMFGRPYIPIPPLKQLLAEIGFVDVALSVYKWPTNPWAKDPKYKELGELHGQNMAEGLEGFCMAPLTRAHKWTPEQVNVFLIDVRNNIKDRNIHAYWPILRDSILESRFENGRTYHRYKEGKYLLPNDLRELERLDLQHYIWLLVLDDTLGIAPPCREGAKVGRVLDVGTGTGIWAINFGDDHPESQVYGVDLSPTLPEYVPPNVRFEIDDIEEDWTYSQPFQYIHSRIMTSSINDWRVYLQRCYDNLEPGGWLEIQEFDLMPKSDDGTLREDHSLVKWINLLLGASEKLGRPYIEIPPLKHLLEEIGFVDVELGLNKWPSNDWPKDPKYKEIGLTQCENILSGLEGFTMAPFTRVYEWTPEEVNVFLIDVRKDIKDRSIHAYWPVPEKEPTPAPPAPASPEAASPTPAPSSPPAPAASQPQSPAKTPAKTPATDDASIPAADQTSAEASAKSPAPASS</sequence>
<keyword evidence="4" id="KW-1185">Reference proteome</keyword>
<dbReference type="InterPro" id="IPR029063">
    <property type="entry name" value="SAM-dependent_MTases_sf"/>
</dbReference>
<dbReference type="AlphaFoldDB" id="A0A166PMV3"/>
<evidence type="ECO:0000313" key="4">
    <source>
        <dbReference type="Proteomes" id="UP000076552"/>
    </source>
</evidence>
<comment type="similarity">
    <text evidence="1">Belongs to the methyltransferase superfamily. LaeA methyltransferase family.</text>
</comment>
<dbReference type="GO" id="GO:0032259">
    <property type="term" value="P:methylation"/>
    <property type="evidence" value="ECO:0007669"/>
    <property type="project" value="UniProtKB-KW"/>
</dbReference>
<dbReference type="EMBL" id="LFIV01000158">
    <property type="protein sequence ID" value="KZL66952.1"/>
    <property type="molecule type" value="Genomic_DNA"/>
</dbReference>
<feature type="compositionally biased region" description="Pro residues" evidence="2">
    <location>
        <begin position="978"/>
        <end position="987"/>
    </location>
</feature>
<feature type="compositionally biased region" description="Low complexity" evidence="2">
    <location>
        <begin position="1017"/>
        <end position="1030"/>
    </location>
</feature>
<dbReference type="Proteomes" id="UP000076552">
    <property type="component" value="Unassembled WGS sequence"/>
</dbReference>
<dbReference type="CDD" id="cd02440">
    <property type="entry name" value="AdoMet_MTases"/>
    <property type="match status" value="3"/>
</dbReference>
<dbReference type="SUPFAM" id="SSF53335">
    <property type="entry name" value="S-adenosyl-L-methionine-dependent methyltransferases"/>
    <property type="match status" value="3"/>
</dbReference>
<dbReference type="GO" id="GO:0008168">
    <property type="term" value="F:methyltransferase activity"/>
    <property type="evidence" value="ECO:0007669"/>
    <property type="project" value="UniProtKB-KW"/>
</dbReference>
<proteinExistence type="inferred from homology"/>